<protein>
    <submittedName>
        <fullName evidence="1">Uncharacterized protein</fullName>
    </submittedName>
</protein>
<evidence type="ECO:0000313" key="1">
    <source>
        <dbReference type="EMBL" id="WCL55082.1"/>
    </source>
</evidence>
<evidence type="ECO:0000313" key="2">
    <source>
        <dbReference type="Proteomes" id="UP001217500"/>
    </source>
</evidence>
<dbReference type="EMBL" id="CP116805">
    <property type="protein sequence ID" value="WCL55082.1"/>
    <property type="molecule type" value="Genomic_DNA"/>
</dbReference>
<organism evidence="1 2">
    <name type="scientific">Gimibacter soli</name>
    <dbReference type="NCBI Taxonomy" id="3024400"/>
    <lineage>
        <taxon>Bacteria</taxon>
        <taxon>Pseudomonadati</taxon>
        <taxon>Pseudomonadota</taxon>
        <taxon>Alphaproteobacteria</taxon>
        <taxon>Kordiimonadales</taxon>
        <taxon>Temperatibacteraceae</taxon>
        <taxon>Gimibacter</taxon>
    </lineage>
</organism>
<dbReference type="KEGG" id="gso:PH603_04830"/>
<dbReference type="Proteomes" id="UP001217500">
    <property type="component" value="Chromosome"/>
</dbReference>
<sequence>MTLPPAASPPGRAARRQAYLIARAAGETRSGAAAFAGVSPSTVRRWSRTDPAFRDAETAVTTGALDALEAEAVRRALHGVEKPVFRGGEQVATVTELSDGLLTLLLKQRWAERETERAARQRTGLQDMERLRRALYEKLARQILAPGAEETDPGAE</sequence>
<keyword evidence="2" id="KW-1185">Reference proteome</keyword>
<proteinExistence type="predicted"/>
<name>A0AAF0BM58_9PROT</name>
<gene>
    <name evidence="1" type="ORF">PH603_04830</name>
</gene>
<dbReference type="AlphaFoldDB" id="A0AAF0BM58"/>
<accession>A0AAF0BM58</accession>
<dbReference type="RefSeq" id="WP_289504841.1">
    <property type="nucleotide sequence ID" value="NZ_CP116805.1"/>
</dbReference>
<reference evidence="1" key="1">
    <citation type="submission" date="2023-01" db="EMBL/GenBank/DDBJ databases">
        <title>The genome sequence of Kordiimonadaceae bacterium 6D33.</title>
        <authorList>
            <person name="Liu Y."/>
        </authorList>
    </citation>
    <scope>NUCLEOTIDE SEQUENCE</scope>
    <source>
        <strain evidence="1">6D33</strain>
    </source>
</reference>